<dbReference type="GO" id="GO:0008233">
    <property type="term" value="F:peptidase activity"/>
    <property type="evidence" value="ECO:0007669"/>
    <property type="project" value="UniProtKB-KW"/>
</dbReference>
<gene>
    <name evidence="9" type="ORF">ACJDT4_16490</name>
</gene>
<evidence type="ECO:0000256" key="3">
    <source>
        <dbReference type="ARBA" id="ARBA00007931"/>
    </source>
</evidence>
<evidence type="ECO:0000256" key="2">
    <source>
        <dbReference type="ARBA" id="ARBA00004141"/>
    </source>
</evidence>
<feature type="domain" description="Peptidase M50" evidence="8">
    <location>
        <begin position="11"/>
        <end position="197"/>
    </location>
</feature>
<dbReference type="InterPro" id="IPR008915">
    <property type="entry name" value="Peptidase_M50"/>
</dbReference>
<evidence type="ECO:0000256" key="7">
    <source>
        <dbReference type="SAM" id="Phobius"/>
    </source>
</evidence>
<feature type="transmembrane region" description="Helical" evidence="7">
    <location>
        <begin position="113"/>
        <end position="132"/>
    </location>
</feature>
<keyword evidence="6 7" id="KW-0472">Membrane</keyword>
<evidence type="ECO:0000256" key="6">
    <source>
        <dbReference type="ARBA" id="ARBA00023136"/>
    </source>
</evidence>
<comment type="caution">
    <text evidence="9">The sequence shown here is derived from an EMBL/GenBank/DDBJ whole genome shotgun (WGS) entry which is preliminary data.</text>
</comment>
<evidence type="ECO:0000313" key="9">
    <source>
        <dbReference type="EMBL" id="MFL0252020.1"/>
    </source>
</evidence>
<dbReference type="EMBL" id="JBJIAA010000014">
    <property type="protein sequence ID" value="MFL0252020.1"/>
    <property type="molecule type" value="Genomic_DNA"/>
</dbReference>
<protein>
    <submittedName>
        <fullName evidence="9">Site-2 protease family protein</fullName>
    </submittedName>
</protein>
<evidence type="ECO:0000313" key="10">
    <source>
        <dbReference type="Proteomes" id="UP001623592"/>
    </source>
</evidence>
<proteinExistence type="inferred from homology"/>
<evidence type="ECO:0000256" key="1">
    <source>
        <dbReference type="ARBA" id="ARBA00001947"/>
    </source>
</evidence>
<feature type="transmembrane region" description="Helical" evidence="7">
    <location>
        <begin position="87"/>
        <end position="107"/>
    </location>
</feature>
<evidence type="ECO:0000259" key="8">
    <source>
        <dbReference type="Pfam" id="PF02163"/>
    </source>
</evidence>
<feature type="transmembrane region" description="Helical" evidence="7">
    <location>
        <begin position="6"/>
        <end position="31"/>
    </location>
</feature>
<dbReference type="RefSeq" id="WP_406788673.1">
    <property type="nucleotide sequence ID" value="NZ_JBJIAA010000014.1"/>
</dbReference>
<evidence type="ECO:0000256" key="4">
    <source>
        <dbReference type="ARBA" id="ARBA00022692"/>
    </source>
</evidence>
<keyword evidence="10" id="KW-1185">Reference proteome</keyword>
<accession>A0ABW8TKK2</accession>
<keyword evidence="5 7" id="KW-1133">Transmembrane helix</keyword>
<dbReference type="GO" id="GO:0006508">
    <property type="term" value="P:proteolysis"/>
    <property type="evidence" value="ECO:0007669"/>
    <property type="project" value="UniProtKB-KW"/>
</dbReference>
<keyword evidence="9" id="KW-0378">Hydrolase</keyword>
<reference evidence="9 10" key="1">
    <citation type="submission" date="2024-11" db="EMBL/GenBank/DDBJ databases">
        <authorList>
            <person name="Heng Y.C."/>
            <person name="Lim A.C.H."/>
            <person name="Lee J.K.Y."/>
            <person name="Kittelmann S."/>
        </authorList>
    </citation>
    <scope>NUCLEOTIDE SEQUENCE [LARGE SCALE GENOMIC DNA]</scope>
    <source>
        <strain evidence="9 10">WILCCON 0114</strain>
    </source>
</reference>
<comment type="cofactor">
    <cofactor evidence="1">
        <name>Zn(2+)</name>
        <dbReference type="ChEBI" id="CHEBI:29105"/>
    </cofactor>
</comment>
<dbReference type="Pfam" id="PF02163">
    <property type="entry name" value="Peptidase_M50"/>
    <property type="match status" value="1"/>
</dbReference>
<comment type="similarity">
    <text evidence="3">Belongs to the peptidase M50B family.</text>
</comment>
<dbReference type="Proteomes" id="UP001623592">
    <property type="component" value="Unassembled WGS sequence"/>
</dbReference>
<keyword evidence="4 7" id="KW-0812">Transmembrane</keyword>
<sequence length="242" mass="27247">MLIINFILTSILCYFISGIVHELGHIIVGLINGWKFYLLIVGPLGITRNEHNSIKFYFEKHAAMWGGVSCTLPKEANENNIKIWSKVLLGGPLASIIMGIIFLPLSIITKNIVFLLLGAMPLGMGIICILPLPLKTGILYTDGGRWSRLHKGGQEAAEEIALFKLTENQIICRDFSKIDLNSIESLLKSNDIVINYYGYYYKFQYYKATSNKEKMELVIAKMENIKDKVPALIVKDCNIDKT</sequence>
<evidence type="ECO:0000256" key="5">
    <source>
        <dbReference type="ARBA" id="ARBA00022989"/>
    </source>
</evidence>
<organism evidence="9 10">
    <name type="scientific">Clostridium neuense</name>
    <dbReference type="NCBI Taxonomy" id="1728934"/>
    <lineage>
        <taxon>Bacteria</taxon>
        <taxon>Bacillati</taxon>
        <taxon>Bacillota</taxon>
        <taxon>Clostridia</taxon>
        <taxon>Eubacteriales</taxon>
        <taxon>Clostridiaceae</taxon>
        <taxon>Clostridium</taxon>
    </lineage>
</organism>
<keyword evidence="9" id="KW-0645">Protease</keyword>
<name>A0ABW8TKK2_9CLOT</name>
<comment type="subcellular location">
    <subcellularLocation>
        <location evidence="2">Membrane</location>
        <topology evidence="2">Multi-pass membrane protein</topology>
    </subcellularLocation>
</comment>